<gene>
    <name evidence="2" type="ORF">SAMN05661012_03760</name>
</gene>
<proteinExistence type="predicted"/>
<accession>A0A1K1RGQ8</accession>
<evidence type="ECO:0000313" key="2">
    <source>
        <dbReference type="EMBL" id="SFW71375.1"/>
    </source>
</evidence>
<keyword evidence="1" id="KW-0472">Membrane</keyword>
<feature type="transmembrane region" description="Helical" evidence="1">
    <location>
        <begin position="112"/>
        <end position="136"/>
    </location>
</feature>
<keyword evidence="1" id="KW-0812">Transmembrane</keyword>
<evidence type="ECO:0000256" key="1">
    <source>
        <dbReference type="SAM" id="Phobius"/>
    </source>
</evidence>
<protein>
    <submittedName>
        <fullName evidence="2">Uncharacterized protein</fullName>
    </submittedName>
</protein>
<organism evidence="2 3">
    <name type="scientific">Chitinophaga sancti</name>
    <dbReference type="NCBI Taxonomy" id="1004"/>
    <lineage>
        <taxon>Bacteria</taxon>
        <taxon>Pseudomonadati</taxon>
        <taxon>Bacteroidota</taxon>
        <taxon>Chitinophagia</taxon>
        <taxon>Chitinophagales</taxon>
        <taxon>Chitinophagaceae</taxon>
        <taxon>Chitinophaga</taxon>
    </lineage>
</organism>
<dbReference type="STRING" id="1004.SAMN05661012_03760"/>
<dbReference type="EMBL" id="FPIZ01000012">
    <property type="protein sequence ID" value="SFW71375.1"/>
    <property type="molecule type" value="Genomic_DNA"/>
</dbReference>
<sequence length="161" mass="18963">MVSPLIFCLLDLQDYIDSGIIESYLLGLAPADDIVMLERMRYIYPELETEIAMVEYRLQKITEEGGVTPPAIVWNKIAAQISWEKPPRNKGQWPENPTYILQPQNHTMTVSIWWRCAFIAMGMIIIALLASTIYFYNRFHQMEDRFLRMLPNMEQHQQTHR</sequence>
<dbReference type="AlphaFoldDB" id="A0A1K1RGQ8"/>
<keyword evidence="1" id="KW-1133">Transmembrane helix</keyword>
<name>A0A1K1RGQ8_9BACT</name>
<evidence type="ECO:0000313" key="3">
    <source>
        <dbReference type="Proteomes" id="UP000183788"/>
    </source>
</evidence>
<dbReference type="Proteomes" id="UP000183788">
    <property type="component" value="Unassembled WGS sequence"/>
</dbReference>
<reference evidence="2 3" key="1">
    <citation type="submission" date="2016-11" db="EMBL/GenBank/DDBJ databases">
        <authorList>
            <person name="Jaros S."/>
            <person name="Januszkiewicz K."/>
            <person name="Wedrychowicz H."/>
        </authorList>
    </citation>
    <scope>NUCLEOTIDE SEQUENCE [LARGE SCALE GENOMIC DNA]</scope>
    <source>
        <strain evidence="2 3">DSM 784</strain>
    </source>
</reference>